<dbReference type="EMBL" id="JAUTAS010000001">
    <property type="protein sequence ID" value="MDQ1110481.1"/>
    <property type="molecule type" value="Genomic_DNA"/>
</dbReference>
<accession>A0AAP5ALW4</accession>
<evidence type="ECO:0000313" key="1">
    <source>
        <dbReference type="EMBL" id="MDQ1110481.1"/>
    </source>
</evidence>
<dbReference type="AlphaFoldDB" id="A0AAP5ALW4"/>
<dbReference type="Proteomes" id="UP001226084">
    <property type="component" value="Unassembled WGS sequence"/>
</dbReference>
<protein>
    <submittedName>
        <fullName evidence="1">Uncharacterized protein</fullName>
    </submittedName>
</protein>
<organism evidence="1 2">
    <name type="scientific">Stenotrophomonas rhizophila</name>
    <dbReference type="NCBI Taxonomy" id="216778"/>
    <lineage>
        <taxon>Bacteria</taxon>
        <taxon>Pseudomonadati</taxon>
        <taxon>Pseudomonadota</taxon>
        <taxon>Gammaproteobacteria</taxon>
        <taxon>Lysobacterales</taxon>
        <taxon>Lysobacteraceae</taxon>
        <taxon>Stenotrophomonas</taxon>
    </lineage>
</organism>
<proteinExistence type="predicted"/>
<reference evidence="1" key="1">
    <citation type="submission" date="2023-07" db="EMBL/GenBank/DDBJ databases">
        <title>Functional and genomic diversity of the sorghum phyllosphere microbiome.</title>
        <authorList>
            <person name="Shade A."/>
        </authorList>
    </citation>
    <scope>NUCLEOTIDE SEQUENCE</scope>
    <source>
        <strain evidence="1">SORGH_AS_0457</strain>
    </source>
</reference>
<name>A0AAP5ALW4_9GAMM</name>
<evidence type="ECO:0000313" key="2">
    <source>
        <dbReference type="Proteomes" id="UP001226084"/>
    </source>
</evidence>
<comment type="caution">
    <text evidence="1">The sequence shown here is derived from an EMBL/GenBank/DDBJ whole genome shotgun (WGS) entry which is preliminary data.</text>
</comment>
<sequence>MTWSADEILLAGSRRAVEIVGRSSLAPYAFHITDLDGYPWHRPEAAHGLPEGGFLAIRLPDGASAGAGEWREEGEQARHLLSVTATAVLAEHLPADKQIPEQRRLSTAHLALQVGQPILHYRCEMWAGELEFECTLVYSPAESVLCTDVSESSSPAAPDALRDGLLRIGLQLPTRYFAPHARDFPWSRYRLQPTL</sequence>
<dbReference type="RefSeq" id="WP_095362403.1">
    <property type="nucleotide sequence ID" value="NZ_JAUTAS010000001.1"/>
</dbReference>
<gene>
    <name evidence="1" type="ORF">QE424_003640</name>
</gene>